<dbReference type="Proteomes" id="UP000233551">
    <property type="component" value="Unassembled WGS sequence"/>
</dbReference>
<protein>
    <recommendedName>
        <fullName evidence="3">Calmodulin binding protein-like N-terminal domain-containing protein</fullName>
    </recommendedName>
</protein>
<feature type="domain" description="Calmodulin binding protein-like N-terminal" evidence="3">
    <location>
        <begin position="342"/>
        <end position="388"/>
    </location>
</feature>
<gene>
    <name evidence="4" type="ORF">CRG98_031281</name>
</gene>
<dbReference type="GO" id="GO:0005634">
    <property type="term" value="C:nucleus"/>
    <property type="evidence" value="ECO:0007669"/>
    <property type="project" value="TreeGrafter"/>
</dbReference>
<keyword evidence="5" id="KW-1185">Reference proteome</keyword>
<sequence>MEPMLRKAVSEELEGRLGRTAAGSHPLRRSPSLRVQAPEPLPVNIPLHLLFPKTLKLPIYTLNEIVSHDNSPVRVILLDPRSDLNIDTVGPLSTFLRFRPMDIRDDHDDSGQFWYRSSFSALLADRWKKAQPNTNAGTELFIDRHPACFDVLLHLLRTGDLIPEGNPEGFALQRSPILRPRGPPPSSCKGESGREFPTALAFDDEPWCLLEKGKAKAKIHASPAGGFLRRPWQHGIYVPRLGYGGASSDMSPQPQQHAAGEERSGNICVMDSLMNMGFLDYRNIPEEQPWPVRWASSENTVAADHDQPQAIHCHEGQLFARTINNVSVFSSGGGVDDLVLKSKVQLTDNSSWIPSRKFRLGVRVIPGSYHGVFRILEAVTEPFVVRDHRGKCKFVQIIHTTFICISI</sequence>
<comment type="caution">
    <text evidence="4">The sequence shown here is derived from an EMBL/GenBank/DDBJ whole genome shotgun (WGS) entry which is preliminary data.</text>
</comment>
<evidence type="ECO:0000313" key="4">
    <source>
        <dbReference type="EMBL" id="PKI48333.1"/>
    </source>
</evidence>
<evidence type="ECO:0000256" key="2">
    <source>
        <dbReference type="SAM" id="MobiDB-lite"/>
    </source>
</evidence>
<evidence type="ECO:0000259" key="3">
    <source>
        <dbReference type="Pfam" id="PF07887"/>
    </source>
</evidence>
<feature type="region of interest" description="Disordered" evidence="2">
    <location>
        <begin position="1"/>
        <end position="33"/>
    </location>
</feature>
<dbReference type="AlphaFoldDB" id="A0A2I0IX50"/>
<evidence type="ECO:0000256" key="1">
    <source>
        <dbReference type="ARBA" id="ARBA00004906"/>
    </source>
</evidence>
<dbReference type="PANTHER" id="PTHR31713">
    <property type="entry name" value="OS02G0177800 PROTEIN"/>
    <property type="match status" value="1"/>
</dbReference>
<accession>A0A2I0IX50</accession>
<organism evidence="4 5">
    <name type="scientific">Punica granatum</name>
    <name type="common">Pomegranate</name>
    <dbReference type="NCBI Taxonomy" id="22663"/>
    <lineage>
        <taxon>Eukaryota</taxon>
        <taxon>Viridiplantae</taxon>
        <taxon>Streptophyta</taxon>
        <taxon>Embryophyta</taxon>
        <taxon>Tracheophyta</taxon>
        <taxon>Spermatophyta</taxon>
        <taxon>Magnoliopsida</taxon>
        <taxon>eudicotyledons</taxon>
        <taxon>Gunneridae</taxon>
        <taxon>Pentapetalae</taxon>
        <taxon>rosids</taxon>
        <taxon>malvids</taxon>
        <taxon>Myrtales</taxon>
        <taxon>Lythraceae</taxon>
        <taxon>Punica</taxon>
    </lineage>
</organism>
<dbReference type="EMBL" id="PGOL01002404">
    <property type="protein sequence ID" value="PKI48333.1"/>
    <property type="molecule type" value="Genomic_DNA"/>
</dbReference>
<dbReference type="GO" id="GO:0016567">
    <property type="term" value="P:protein ubiquitination"/>
    <property type="evidence" value="ECO:0007669"/>
    <property type="project" value="UniProtKB-UniPathway"/>
</dbReference>
<comment type="pathway">
    <text evidence="1">Protein modification; protein ubiquitination.</text>
</comment>
<dbReference type="STRING" id="22663.A0A2I0IX50"/>
<dbReference type="GO" id="GO:0005516">
    <property type="term" value="F:calmodulin binding"/>
    <property type="evidence" value="ECO:0007669"/>
    <property type="project" value="InterPro"/>
</dbReference>
<dbReference type="GO" id="GO:0080142">
    <property type="term" value="P:regulation of salicylic acid biosynthetic process"/>
    <property type="evidence" value="ECO:0007669"/>
    <property type="project" value="TreeGrafter"/>
</dbReference>
<name>A0A2I0IX50_PUNGR</name>
<dbReference type="PANTHER" id="PTHR31713:SF42">
    <property type="entry name" value="PROTEIN SAR DEFICIENT 1"/>
    <property type="match status" value="1"/>
</dbReference>
<dbReference type="InterPro" id="IPR012416">
    <property type="entry name" value="CBP60"/>
</dbReference>
<dbReference type="InterPro" id="IPR011333">
    <property type="entry name" value="SKP1/BTB/POZ_sf"/>
</dbReference>
<dbReference type="Pfam" id="PF07887">
    <property type="entry name" value="Calmodulin_bind"/>
    <property type="match status" value="1"/>
</dbReference>
<feature type="compositionally biased region" description="Basic and acidic residues" evidence="2">
    <location>
        <begin position="1"/>
        <end position="17"/>
    </location>
</feature>
<dbReference type="Gene3D" id="3.30.710.10">
    <property type="entry name" value="Potassium Channel Kv1.1, Chain A"/>
    <property type="match status" value="1"/>
</dbReference>
<dbReference type="SUPFAM" id="SSF54695">
    <property type="entry name" value="POZ domain"/>
    <property type="match status" value="1"/>
</dbReference>
<proteinExistence type="predicted"/>
<reference evidence="4 5" key="1">
    <citation type="submission" date="2017-11" db="EMBL/GenBank/DDBJ databases">
        <title>De-novo sequencing of pomegranate (Punica granatum L.) genome.</title>
        <authorList>
            <person name="Akparov Z."/>
            <person name="Amiraslanov A."/>
            <person name="Hajiyeva S."/>
            <person name="Abbasov M."/>
            <person name="Kaur K."/>
            <person name="Hamwieh A."/>
            <person name="Solovyev V."/>
            <person name="Salamov A."/>
            <person name="Braich B."/>
            <person name="Kosarev P."/>
            <person name="Mahmoud A."/>
            <person name="Hajiyev E."/>
            <person name="Babayeva S."/>
            <person name="Izzatullayeva V."/>
            <person name="Mammadov A."/>
            <person name="Mammadov A."/>
            <person name="Sharifova S."/>
            <person name="Ojaghi J."/>
            <person name="Eynullazada K."/>
            <person name="Bayramov B."/>
            <person name="Abdulazimova A."/>
            <person name="Shahmuradov I."/>
        </authorList>
    </citation>
    <scope>NUCLEOTIDE SEQUENCE [LARGE SCALE GENOMIC DNA]</scope>
    <source>
        <strain evidence="5">cv. AG2017</strain>
        <tissue evidence="4">Leaf</tissue>
    </source>
</reference>
<dbReference type="UniPathway" id="UPA00143"/>
<dbReference type="InterPro" id="IPR046831">
    <property type="entry name" value="Calmodulin_bind_N"/>
</dbReference>
<evidence type="ECO:0000313" key="5">
    <source>
        <dbReference type="Proteomes" id="UP000233551"/>
    </source>
</evidence>
<feature type="region of interest" description="Disordered" evidence="2">
    <location>
        <begin position="172"/>
        <end position="194"/>
    </location>
</feature>
<dbReference type="GO" id="GO:0043565">
    <property type="term" value="F:sequence-specific DNA binding"/>
    <property type="evidence" value="ECO:0007669"/>
    <property type="project" value="TreeGrafter"/>
</dbReference>
<dbReference type="GO" id="GO:0003700">
    <property type="term" value="F:DNA-binding transcription factor activity"/>
    <property type="evidence" value="ECO:0007669"/>
    <property type="project" value="TreeGrafter"/>
</dbReference>